<dbReference type="Pfam" id="PF03949">
    <property type="entry name" value="Malic_M"/>
    <property type="match status" value="1"/>
</dbReference>
<dbReference type="EMBL" id="BKCJ010008930">
    <property type="protein sequence ID" value="GEU84606.1"/>
    <property type="molecule type" value="Genomic_DNA"/>
</dbReference>
<dbReference type="GO" id="GO:0006108">
    <property type="term" value="P:malate metabolic process"/>
    <property type="evidence" value="ECO:0007669"/>
    <property type="project" value="TreeGrafter"/>
</dbReference>
<dbReference type="InterPro" id="IPR036291">
    <property type="entry name" value="NAD(P)-bd_dom_sf"/>
</dbReference>
<dbReference type="GO" id="GO:0004473">
    <property type="term" value="F:malate dehydrogenase (decarboxylating) (NADP+) activity"/>
    <property type="evidence" value="ECO:0007669"/>
    <property type="project" value="TreeGrafter"/>
</dbReference>
<feature type="domain" description="Malic enzyme NAD-binding" evidence="2">
    <location>
        <begin position="184"/>
        <end position="394"/>
    </location>
</feature>
<dbReference type="AlphaFoldDB" id="A0A6L2NEB7"/>
<evidence type="ECO:0000256" key="1">
    <source>
        <dbReference type="SAM" id="MobiDB-lite"/>
    </source>
</evidence>
<dbReference type="Gene3D" id="3.40.50.720">
    <property type="entry name" value="NAD(P)-binding Rossmann-like Domain"/>
    <property type="match status" value="1"/>
</dbReference>
<sequence length="416" mass="47456">MEDLIVATSIGNLSHIRIRHTHEVVKGRPAKTPLKVLCLFLLGANSCSEEPSKPKETLHELRASLSIRLHPMVQNWYGTPHESLHESREAMSARRSERPQKGQRRADYGFVATVDREILRNPERQVGYGITDLWDEIVETLQGAPVSTDTELGRYVREFETRVRQDTDEIYMRLDDEQTERQLLAGRLNMLFRDMRAHAYTRQLMETEVRMSREAWVRATDASDHVHGKVISLRTTVLVDPPKGTLVPIVQLAAADEVKVNRCRGTLSFGKVYDTYLLVEGRQRTNVYKRSSEAMTAFNEGRLIFSSGSPFDPYEYNGELHIPGQANNAYIFPRLGFGLVISDAIRVHDEMLLEASLAKQVTQEHYDKGMIYPPLTNIRKIYANIVVNVADKAYNLCECLFLLICYSRLSISSEKV</sequence>
<dbReference type="SUPFAM" id="SSF51735">
    <property type="entry name" value="NAD(P)-binding Rossmann-fold domains"/>
    <property type="match status" value="1"/>
</dbReference>
<accession>A0A6L2NEB7</accession>
<feature type="region of interest" description="Disordered" evidence="1">
    <location>
        <begin position="81"/>
        <end position="105"/>
    </location>
</feature>
<comment type="caution">
    <text evidence="3">The sequence shown here is derived from an EMBL/GenBank/DDBJ whole genome shotgun (WGS) entry which is preliminary data.</text>
</comment>
<evidence type="ECO:0000259" key="2">
    <source>
        <dbReference type="SMART" id="SM00919"/>
    </source>
</evidence>
<dbReference type="InterPro" id="IPR012302">
    <property type="entry name" value="Malic_NAD-bd"/>
</dbReference>
<dbReference type="PANTHER" id="PTHR23406:SF89">
    <property type="entry name" value="NADP-DEPENDENT MALIC ENZYME 1"/>
    <property type="match status" value="1"/>
</dbReference>
<proteinExistence type="predicted"/>
<dbReference type="GO" id="GO:0009507">
    <property type="term" value="C:chloroplast"/>
    <property type="evidence" value="ECO:0007669"/>
    <property type="project" value="TreeGrafter"/>
</dbReference>
<dbReference type="GO" id="GO:0051287">
    <property type="term" value="F:NAD binding"/>
    <property type="evidence" value="ECO:0007669"/>
    <property type="project" value="InterPro"/>
</dbReference>
<protein>
    <submittedName>
        <fullName evidence="3">NADP-dependent malic enzyme</fullName>
    </submittedName>
</protein>
<dbReference type="SMART" id="SM00919">
    <property type="entry name" value="Malic_M"/>
    <property type="match status" value="1"/>
</dbReference>
<dbReference type="PANTHER" id="PTHR23406">
    <property type="entry name" value="MALIC ENZYME-RELATED"/>
    <property type="match status" value="1"/>
</dbReference>
<evidence type="ECO:0000313" key="3">
    <source>
        <dbReference type="EMBL" id="GEU84606.1"/>
    </source>
</evidence>
<organism evidence="3">
    <name type="scientific">Tanacetum cinerariifolium</name>
    <name type="common">Dalmatian daisy</name>
    <name type="synonym">Chrysanthemum cinerariifolium</name>
    <dbReference type="NCBI Taxonomy" id="118510"/>
    <lineage>
        <taxon>Eukaryota</taxon>
        <taxon>Viridiplantae</taxon>
        <taxon>Streptophyta</taxon>
        <taxon>Embryophyta</taxon>
        <taxon>Tracheophyta</taxon>
        <taxon>Spermatophyta</taxon>
        <taxon>Magnoliopsida</taxon>
        <taxon>eudicotyledons</taxon>
        <taxon>Gunneridae</taxon>
        <taxon>Pentapetalae</taxon>
        <taxon>asterids</taxon>
        <taxon>campanulids</taxon>
        <taxon>Asterales</taxon>
        <taxon>Asteraceae</taxon>
        <taxon>Asteroideae</taxon>
        <taxon>Anthemideae</taxon>
        <taxon>Anthemidinae</taxon>
        <taxon>Tanacetum</taxon>
    </lineage>
</organism>
<reference evidence="3" key="1">
    <citation type="journal article" date="2019" name="Sci. Rep.">
        <title>Draft genome of Tanacetum cinerariifolium, the natural source of mosquito coil.</title>
        <authorList>
            <person name="Yamashiro T."/>
            <person name="Shiraishi A."/>
            <person name="Satake H."/>
            <person name="Nakayama K."/>
        </authorList>
    </citation>
    <scope>NUCLEOTIDE SEQUENCE</scope>
</reference>
<gene>
    <name evidence="3" type="ORF">Tci_056584</name>
</gene>
<feature type="compositionally biased region" description="Basic and acidic residues" evidence="1">
    <location>
        <begin position="82"/>
        <end position="105"/>
    </location>
</feature>
<name>A0A6L2NEB7_TANCI</name>